<dbReference type="Pfam" id="PF01546">
    <property type="entry name" value="Peptidase_M20"/>
    <property type="match status" value="1"/>
</dbReference>
<evidence type="ECO:0000256" key="7">
    <source>
        <dbReference type="ARBA" id="ARBA00022833"/>
    </source>
</evidence>
<evidence type="ECO:0000313" key="12">
    <source>
        <dbReference type="EMBL" id="HJC47557.1"/>
    </source>
</evidence>
<feature type="domain" description="Peptidase M20 dimerisation" evidence="11">
    <location>
        <begin position="177"/>
        <end position="284"/>
    </location>
</feature>
<dbReference type="Proteomes" id="UP000823883">
    <property type="component" value="Unassembled WGS sequence"/>
</dbReference>
<evidence type="ECO:0000256" key="4">
    <source>
        <dbReference type="ARBA" id="ARBA00022605"/>
    </source>
</evidence>
<keyword evidence="9" id="KW-0457">Lysine biosynthesis</keyword>
<dbReference type="EMBL" id="DWWL01000040">
    <property type="protein sequence ID" value="HJC47557.1"/>
    <property type="molecule type" value="Genomic_DNA"/>
</dbReference>
<dbReference type="GO" id="GO:0009085">
    <property type="term" value="P:lysine biosynthetic process"/>
    <property type="evidence" value="ECO:0007669"/>
    <property type="project" value="UniProtKB-KW"/>
</dbReference>
<dbReference type="InterPro" id="IPR002933">
    <property type="entry name" value="Peptidase_M20"/>
</dbReference>
<dbReference type="InterPro" id="IPR010182">
    <property type="entry name" value="ArgE/DapE"/>
</dbReference>
<evidence type="ECO:0000256" key="5">
    <source>
        <dbReference type="ARBA" id="ARBA00022723"/>
    </source>
</evidence>
<evidence type="ECO:0000256" key="10">
    <source>
        <dbReference type="ARBA" id="ARBA00023285"/>
    </source>
</evidence>
<reference evidence="12" key="1">
    <citation type="journal article" date="2021" name="PeerJ">
        <title>Extensive microbial diversity within the chicken gut microbiome revealed by metagenomics and culture.</title>
        <authorList>
            <person name="Gilroy R."/>
            <person name="Ravi A."/>
            <person name="Getino M."/>
            <person name="Pursley I."/>
            <person name="Horton D.L."/>
            <person name="Alikhan N.F."/>
            <person name="Baker D."/>
            <person name="Gharbi K."/>
            <person name="Hall N."/>
            <person name="Watson M."/>
            <person name="Adriaenssens E.M."/>
            <person name="Foster-Nyarko E."/>
            <person name="Jarju S."/>
            <person name="Secka A."/>
            <person name="Antonio M."/>
            <person name="Oren A."/>
            <person name="Chaudhuri R.R."/>
            <person name="La Ragione R."/>
            <person name="Hildebrand F."/>
            <person name="Pallen M.J."/>
        </authorList>
    </citation>
    <scope>NUCLEOTIDE SEQUENCE</scope>
    <source>
        <strain evidence="12">CHK183-5548</strain>
    </source>
</reference>
<dbReference type="SUPFAM" id="SSF55031">
    <property type="entry name" value="Bacterial exopeptidase dimerisation domain"/>
    <property type="match status" value="1"/>
</dbReference>
<evidence type="ECO:0000256" key="3">
    <source>
        <dbReference type="ARBA" id="ARBA00006247"/>
    </source>
</evidence>
<comment type="cofactor">
    <cofactor evidence="1">
        <name>Co(2+)</name>
        <dbReference type="ChEBI" id="CHEBI:48828"/>
    </cofactor>
</comment>
<dbReference type="NCBIfam" id="TIGR01910">
    <property type="entry name" value="DapE-ArgE"/>
    <property type="match status" value="1"/>
</dbReference>
<dbReference type="GO" id="GO:0016787">
    <property type="term" value="F:hydrolase activity"/>
    <property type="evidence" value="ECO:0007669"/>
    <property type="project" value="UniProtKB-KW"/>
</dbReference>
<protein>
    <submittedName>
        <fullName evidence="12">ArgE/DapE family deacylase</fullName>
    </submittedName>
</protein>
<dbReference type="PANTHER" id="PTHR43808:SF8">
    <property type="entry name" value="PEPTIDASE M20 DIMERISATION DOMAIN-CONTAINING PROTEIN"/>
    <property type="match status" value="1"/>
</dbReference>
<sequence>MDGRTEKALSLLKELIAFDTSNLPGNEKGCASYLEGLLKNAGFETVLQVMPDAPDRANVIAAVGSKKGKSLIYNGHLDVVPAGEGWNSDPFCAVVRDGKLYGRGACDMKGGVAAMAAAALSLVEEGFSFAGGQLILVFVCDEELHDMGIRHYIASPEFVKADYGVISEPSGGQFCLAHRGVARYEISVLGVSCHAGVPEKGINAMTNAGYALLALEKLSKSLAARTHEILPPPTLAPTVISGGLKDNIVPDLIRIQVDRRMLPGESLESCQKEIEEVLDQVKRERKEFDYRIKPYVCLNAGYVAKDSEIVKICNEVYRETTGKEAVNTFFTGGNDQNFLVDAGVPTLVFGPGSLDQAHTVDEYVKLEDMEESTEFFYQLAKKILQ</sequence>
<evidence type="ECO:0000256" key="1">
    <source>
        <dbReference type="ARBA" id="ARBA00001941"/>
    </source>
</evidence>
<dbReference type="GO" id="GO:0019877">
    <property type="term" value="P:diaminopimelate biosynthetic process"/>
    <property type="evidence" value="ECO:0007669"/>
    <property type="project" value="UniProtKB-KW"/>
</dbReference>
<keyword evidence="7" id="KW-0862">Zinc</keyword>
<dbReference type="InterPro" id="IPR050072">
    <property type="entry name" value="Peptidase_M20A"/>
</dbReference>
<comment type="cofactor">
    <cofactor evidence="2">
        <name>Zn(2+)</name>
        <dbReference type="ChEBI" id="CHEBI:29105"/>
    </cofactor>
</comment>
<keyword evidence="10" id="KW-0170">Cobalt</keyword>
<dbReference type="SUPFAM" id="SSF53187">
    <property type="entry name" value="Zn-dependent exopeptidases"/>
    <property type="match status" value="1"/>
</dbReference>
<dbReference type="GO" id="GO:0046872">
    <property type="term" value="F:metal ion binding"/>
    <property type="evidence" value="ECO:0007669"/>
    <property type="project" value="UniProtKB-KW"/>
</dbReference>
<gene>
    <name evidence="12" type="ORF">IAA04_05855</name>
</gene>
<dbReference type="InterPro" id="IPR036264">
    <property type="entry name" value="Bact_exopeptidase_dim_dom"/>
</dbReference>
<dbReference type="InterPro" id="IPR011650">
    <property type="entry name" value="Peptidase_M20_dimer"/>
</dbReference>
<keyword evidence="5" id="KW-0479">Metal-binding</keyword>
<evidence type="ECO:0000313" key="13">
    <source>
        <dbReference type="Proteomes" id="UP000823883"/>
    </source>
</evidence>
<dbReference type="Pfam" id="PF07687">
    <property type="entry name" value="M20_dimer"/>
    <property type="match status" value="1"/>
</dbReference>
<evidence type="ECO:0000256" key="8">
    <source>
        <dbReference type="ARBA" id="ARBA00022915"/>
    </source>
</evidence>
<dbReference type="Gene3D" id="3.30.70.360">
    <property type="match status" value="1"/>
</dbReference>
<reference evidence="12" key="2">
    <citation type="submission" date="2021-04" db="EMBL/GenBank/DDBJ databases">
        <authorList>
            <person name="Gilroy R."/>
        </authorList>
    </citation>
    <scope>NUCLEOTIDE SEQUENCE</scope>
    <source>
        <strain evidence="12">CHK183-5548</strain>
    </source>
</reference>
<dbReference type="AlphaFoldDB" id="A0A9D2PCQ7"/>
<dbReference type="CDD" id="cd08659">
    <property type="entry name" value="M20_ArgE_DapE-like"/>
    <property type="match status" value="1"/>
</dbReference>
<keyword evidence="8" id="KW-0220">Diaminopimelate biosynthesis</keyword>
<evidence type="ECO:0000259" key="11">
    <source>
        <dbReference type="Pfam" id="PF07687"/>
    </source>
</evidence>
<proteinExistence type="inferred from homology"/>
<keyword evidence="4" id="KW-0028">Amino-acid biosynthesis</keyword>
<evidence type="ECO:0000256" key="2">
    <source>
        <dbReference type="ARBA" id="ARBA00001947"/>
    </source>
</evidence>
<comment type="similarity">
    <text evidence="3">Belongs to the peptidase M20A family.</text>
</comment>
<name>A0A9D2PCQ7_9FIRM</name>
<dbReference type="Gene3D" id="3.40.630.10">
    <property type="entry name" value="Zn peptidases"/>
    <property type="match status" value="1"/>
</dbReference>
<evidence type="ECO:0000256" key="9">
    <source>
        <dbReference type="ARBA" id="ARBA00023154"/>
    </source>
</evidence>
<keyword evidence="6" id="KW-0378">Hydrolase</keyword>
<comment type="caution">
    <text evidence="12">The sequence shown here is derived from an EMBL/GenBank/DDBJ whole genome shotgun (WGS) entry which is preliminary data.</text>
</comment>
<accession>A0A9D2PCQ7</accession>
<dbReference type="PANTHER" id="PTHR43808">
    <property type="entry name" value="ACETYLORNITHINE DEACETYLASE"/>
    <property type="match status" value="1"/>
</dbReference>
<evidence type="ECO:0000256" key="6">
    <source>
        <dbReference type="ARBA" id="ARBA00022801"/>
    </source>
</evidence>
<organism evidence="12 13">
    <name type="scientific">Candidatus Lachnoclostridium pullistercoris</name>
    <dbReference type="NCBI Taxonomy" id="2838632"/>
    <lineage>
        <taxon>Bacteria</taxon>
        <taxon>Bacillati</taxon>
        <taxon>Bacillota</taxon>
        <taxon>Clostridia</taxon>
        <taxon>Lachnospirales</taxon>
        <taxon>Lachnospiraceae</taxon>
    </lineage>
</organism>